<name>A0A5S3PGS6_9FLAO</name>
<dbReference type="InterPro" id="IPR015068">
    <property type="entry name" value="DUF1877"/>
</dbReference>
<dbReference type="Proteomes" id="UP000310314">
    <property type="component" value="Unassembled WGS sequence"/>
</dbReference>
<dbReference type="SUPFAM" id="SSF111069">
    <property type="entry name" value="Hypothetical protein yfbM"/>
    <property type="match status" value="1"/>
</dbReference>
<organism evidence="1 2">
    <name type="scientific">Maribacter algarum</name>
    <name type="common">ex Zhang et al. 2020</name>
    <dbReference type="NCBI Taxonomy" id="2578118"/>
    <lineage>
        <taxon>Bacteria</taxon>
        <taxon>Pseudomonadati</taxon>
        <taxon>Bacteroidota</taxon>
        <taxon>Flavobacteriia</taxon>
        <taxon>Flavobacteriales</taxon>
        <taxon>Flavobacteriaceae</taxon>
        <taxon>Maribacter</taxon>
    </lineage>
</organism>
<dbReference type="Gene3D" id="3.40.1760.10">
    <property type="entry name" value="YfbM-like super family"/>
    <property type="match status" value="1"/>
</dbReference>
<gene>
    <name evidence="1" type="ORF">FEE95_19925</name>
</gene>
<dbReference type="Pfam" id="PF08974">
    <property type="entry name" value="DUF1877"/>
    <property type="match status" value="1"/>
</dbReference>
<sequence length="153" mass="18185">MGMICELYRVSDNRIDDLMKLNQDEAIEYLDENYGSINGKYHVENDTVFPMDKCWAIAKYILKQADTTDTKILNSLDNLFVKSKEVKPINQLFQEIINNGLKKHYDRKKMTEHYVYRAEMDYDWEYIFVHIKTYQKAFEKASEMDDGIAINWG</sequence>
<proteinExistence type="predicted"/>
<evidence type="ECO:0000313" key="2">
    <source>
        <dbReference type="Proteomes" id="UP000310314"/>
    </source>
</evidence>
<dbReference type="EMBL" id="VATY01000005">
    <property type="protein sequence ID" value="TMM53333.1"/>
    <property type="molecule type" value="Genomic_DNA"/>
</dbReference>
<keyword evidence="2" id="KW-1185">Reference proteome</keyword>
<dbReference type="AlphaFoldDB" id="A0A5S3PGS6"/>
<dbReference type="InterPro" id="IPR035944">
    <property type="entry name" value="YfbM-like_sf"/>
</dbReference>
<reference evidence="1 2" key="1">
    <citation type="submission" date="2019-05" db="EMBL/GenBank/DDBJ databases">
        <authorList>
            <person name="Zhang J.-Y."/>
            <person name="Feg X."/>
            <person name="Du Z.-J."/>
        </authorList>
    </citation>
    <scope>NUCLEOTIDE SEQUENCE [LARGE SCALE GENOMIC DNA]</scope>
    <source>
        <strain evidence="1 2">RZ26</strain>
    </source>
</reference>
<dbReference type="OrthoDB" id="1446900at2"/>
<evidence type="ECO:0000313" key="1">
    <source>
        <dbReference type="EMBL" id="TMM53333.1"/>
    </source>
</evidence>
<comment type="caution">
    <text evidence="1">The sequence shown here is derived from an EMBL/GenBank/DDBJ whole genome shotgun (WGS) entry which is preliminary data.</text>
</comment>
<protein>
    <submittedName>
        <fullName evidence="1">DUF1877 family protein</fullName>
    </submittedName>
</protein>
<accession>A0A5S3PGS6</accession>